<name>A0ABT2UQE4_9BACL</name>
<accession>A0ABT2UQE4</accession>
<keyword evidence="2" id="KW-1185">Reference proteome</keyword>
<dbReference type="RefSeq" id="WP_076229859.1">
    <property type="nucleotide sequence ID" value="NZ_JAOQIO010000099.1"/>
</dbReference>
<gene>
    <name evidence="1" type="ORF">OB236_29375</name>
</gene>
<organism evidence="1 2">
    <name type="scientific">Paenibacillus baimaensis</name>
    <dbReference type="NCBI Taxonomy" id="2982185"/>
    <lineage>
        <taxon>Bacteria</taxon>
        <taxon>Bacillati</taxon>
        <taxon>Bacillota</taxon>
        <taxon>Bacilli</taxon>
        <taxon>Bacillales</taxon>
        <taxon>Paenibacillaceae</taxon>
        <taxon>Paenibacillus</taxon>
    </lineage>
</organism>
<comment type="caution">
    <text evidence="1">The sequence shown here is derived from an EMBL/GenBank/DDBJ whole genome shotgun (WGS) entry which is preliminary data.</text>
</comment>
<dbReference type="Proteomes" id="UP001652445">
    <property type="component" value="Unassembled WGS sequence"/>
</dbReference>
<dbReference type="EMBL" id="JAOQIO010000099">
    <property type="protein sequence ID" value="MCU6796241.1"/>
    <property type="molecule type" value="Genomic_DNA"/>
</dbReference>
<protein>
    <submittedName>
        <fullName evidence="1">Uncharacterized protein</fullName>
    </submittedName>
</protein>
<proteinExistence type="predicted"/>
<sequence>MEKPTGVPLDLLDPILKNVINVSEVSRTEKLSEILDSYANKQNNDIYTIQNTDNKQARGIVVDLDYFLELIYFKRLVEESAAVSVDPAALDSFKKTATAKVDEAADKLEPTHDDLADIMKIAEIEL</sequence>
<evidence type="ECO:0000313" key="1">
    <source>
        <dbReference type="EMBL" id="MCU6796241.1"/>
    </source>
</evidence>
<evidence type="ECO:0000313" key="2">
    <source>
        <dbReference type="Proteomes" id="UP001652445"/>
    </source>
</evidence>
<reference evidence="1 2" key="1">
    <citation type="submission" date="2022-09" db="EMBL/GenBank/DDBJ databases">
        <authorList>
            <person name="Han X.L."/>
            <person name="Wang Q."/>
            <person name="Lu T."/>
        </authorList>
    </citation>
    <scope>NUCLEOTIDE SEQUENCE [LARGE SCALE GENOMIC DNA]</scope>
    <source>
        <strain evidence="1 2">WQ 127069</strain>
    </source>
</reference>